<comment type="caution">
    <text evidence="2">The sequence shown here is derived from an EMBL/GenBank/DDBJ whole genome shotgun (WGS) entry which is preliminary data.</text>
</comment>
<feature type="transmembrane region" description="Helical" evidence="1">
    <location>
        <begin position="6"/>
        <end position="26"/>
    </location>
</feature>
<organism evidence="2 3">
    <name type="scientific">Leptospira fainei serovar Hurstbridge str. BUT 6</name>
    <dbReference type="NCBI Taxonomy" id="1193011"/>
    <lineage>
        <taxon>Bacteria</taxon>
        <taxon>Pseudomonadati</taxon>
        <taxon>Spirochaetota</taxon>
        <taxon>Spirochaetia</taxon>
        <taxon>Leptospirales</taxon>
        <taxon>Leptospiraceae</taxon>
        <taxon>Leptospira</taxon>
    </lineage>
</organism>
<dbReference type="InterPro" id="IPR010721">
    <property type="entry name" value="UstE-like"/>
</dbReference>
<proteinExistence type="predicted"/>
<feature type="transmembrane region" description="Helical" evidence="1">
    <location>
        <begin position="38"/>
        <end position="58"/>
    </location>
</feature>
<dbReference type="GO" id="GO:0016020">
    <property type="term" value="C:membrane"/>
    <property type="evidence" value="ECO:0007669"/>
    <property type="project" value="TreeGrafter"/>
</dbReference>
<gene>
    <name evidence="2" type="ORF">LEP1GSC058_0221</name>
</gene>
<dbReference type="OrthoDB" id="9779233at2"/>
<dbReference type="Pfam" id="PF06966">
    <property type="entry name" value="DUF1295"/>
    <property type="match status" value="1"/>
</dbReference>
<dbReference type="Proteomes" id="UP000014540">
    <property type="component" value="Unassembled WGS sequence"/>
</dbReference>
<dbReference type="EMBL" id="AKWZ02000012">
    <property type="protein sequence ID" value="EPG72448.1"/>
    <property type="molecule type" value="Genomic_DNA"/>
</dbReference>
<dbReference type="PANTHER" id="PTHR32251:SF17">
    <property type="entry name" value="STEROID 5-ALPHA REDUCTASE C-TERMINAL DOMAIN-CONTAINING PROTEIN"/>
    <property type="match status" value="1"/>
</dbReference>
<dbReference type="STRING" id="1193011.LEP1GSC058_0221"/>
<name>S3UT47_9LEPT</name>
<dbReference type="PANTHER" id="PTHR32251">
    <property type="entry name" value="3-OXO-5-ALPHA-STEROID 4-DEHYDROGENASE"/>
    <property type="match status" value="1"/>
</dbReference>
<keyword evidence="3" id="KW-1185">Reference proteome</keyword>
<dbReference type="Gene3D" id="1.20.120.1630">
    <property type="match status" value="1"/>
</dbReference>
<feature type="transmembrane region" description="Helical" evidence="1">
    <location>
        <begin position="109"/>
        <end position="130"/>
    </location>
</feature>
<feature type="transmembrane region" description="Helical" evidence="1">
    <location>
        <begin position="64"/>
        <end position="88"/>
    </location>
</feature>
<evidence type="ECO:0000313" key="2">
    <source>
        <dbReference type="EMBL" id="EPG72448.1"/>
    </source>
</evidence>
<dbReference type="AlphaFoldDB" id="S3UT47"/>
<keyword evidence="1" id="KW-1133">Transmembrane helix</keyword>
<evidence type="ECO:0000313" key="3">
    <source>
        <dbReference type="Proteomes" id="UP000014540"/>
    </source>
</evidence>
<sequence length="263" mass="30085">MYENALFLIFTAWAVVFALMSVLWLLGKIFHNYSIVDMGWGLCISTAAIIYFILGDGYPVRKAIFAFMATVWGWRLSYFILVTRVLTGHEDPRYTAFRTEYGEKVDRKFFTNVFQFQGILGIALSLPFIFPALNASMIIHPLEIFGLVFFAVSVLGESIADSQLADFKLDPLNRGKVCDAGLWKFSRHPNYFFEWLVWVSFGLVSLASPWGWIGLLSPIVMFLLLTQVTGIPLNEEGQLKSKGDAYREYQEKTSSFFPWFPKK</sequence>
<protein>
    <submittedName>
        <fullName evidence="2">PF06966 family protein</fullName>
    </submittedName>
</protein>
<feature type="transmembrane region" description="Helical" evidence="1">
    <location>
        <begin position="191"/>
        <end position="207"/>
    </location>
</feature>
<evidence type="ECO:0000256" key="1">
    <source>
        <dbReference type="SAM" id="Phobius"/>
    </source>
</evidence>
<dbReference type="RefSeq" id="WP_016551438.1">
    <property type="nucleotide sequence ID" value="NZ_AKWZ02000012.1"/>
</dbReference>
<reference evidence="2" key="1">
    <citation type="submission" date="2013-04" db="EMBL/GenBank/DDBJ databases">
        <authorList>
            <person name="Harkins D.M."/>
            <person name="Durkin A.S."/>
            <person name="Selengut J.D."/>
            <person name="Sanka R."/>
            <person name="DePew J."/>
            <person name="Purushe J."/>
            <person name="Ahmed A."/>
            <person name="van der Linden H."/>
            <person name="Goris M.G.A."/>
            <person name="Hartskeerl R.A."/>
            <person name="Vinetz J.M."/>
            <person name="Sutton G.G."/>
            <person name="Nelson W.C."/>
            <person name="Fouts D.E."/>
        </authorList>
    </citation>
    <scope>NUCLEOTIDE SEQUENCE [LARGE SCALE GENOMIC DNA]</scope>
    <source>
        <strain evidence="2">BUT 6</strain>
    </source>
</reference>
<dbReference type="PROSITE" id="PS50244">
    <property type="entry name" value="S5A_REDUCTASE"/>
    <property type="match status" value="1"/>
</dbReference>
<feature type="transmembrane region" description="Helical" evidence="1">
    <location>
        <begin position="142"/>
        <end position="160"/>
    </location>
</feature>
<accession>S3UT47</accession>
<keyword evidence="1" id="KW-0812">Transmembrane</keyword>
<keyword evidence="1" id="KW-0472">Membrane</keyword>